<gene>
    <name evidence="8" type="ORF">M0654_22160</name>
</gene>
<feature type="transmembrane region" description="Helical" evidence="6">
    <location>
        <begin position="145"/>
        <end position="167"/>
    </location>
</feature>
<evidence type="ECO:0000256" key="5">
    <source>
        <dbReference type="ARBA" id="ARBA00023136"/>
    </source>
</evidence>
<name>A0ABT0IXR4_9HYPH</name>
<dbReference type="InterPro" id="IPR019108">
    <property type="entry name" value="Caa3_assmbl_CtaG-rel"/>
</dbReference>
<dbReference type="Proteomes" id="UP001202827">
    <property type="component" value="Unassembled WGS sequence"/>
</dbReference>
<keyword evidence="4 6" id="KW-1133">Transmembrane helix</keyword>
<evidence type="ECO:0000313" key="9">
    <source>
        <dbReference type="Proteomes" id="UP001202827"/>
    </source>
</evidence>
<feature type="signal peptide" evidence="7">
    <location>
        <begin position="1"/>
        <end position="19"/>
    </location>
</feature>
<sequence length="297" mass="32837">MPALISSLLLVLVASQALAHGSESHDVLGWTFDPWIVVPLLAMALLYALGVIRLRLRRGRTAKATKRAALFFWSGLAVLVLALVSPVHELGEHLFTIHMIEHELVVAVAAPLLVLARPVAMMLWGMPERVRRSAGSAMGSIACHALWRTLTSPAVATSLHGLAIWIWHYPPLFDATVTDILMHRLQHLSFFGTAVLFWWAIIWRASRGVAAWHQFVTMLHTSILGALIALMPTVLYRIQTQYALDWGMTPLEDQQLAGIIMWVPGGIIYAVAALWFLKIWIRDASKGGAGADEIRLA</sequence>
<comment type="subcellular location">
    <subcellularLocation>
        <location evidence="1">Cell membrane</location>
        <topology evidence="1">Multi-pass membrane protein</topology>
    </subcellularLocation>
</comment>
<feature type="transmembrane region" description="Helical" evidence="6">
    <location>
        <begin position="256"/>
        <end position="277"/>
    </location>
</feature>
<proteinExistence type="predicted"/>
<keyword evidence="2" id="KW-1003">Cell membrane</keyword>
<evidence type="ECO:0000256" key="7">
    <source>
        <dbReference type="SAM" id="SignalP"/>
    </source>
</evidence>
<evidence type="ECO:0000256" key="1">
    <source>
        <dbReference type="ARBA" id="ARBA00004651"/>
    </source>
</evidence>
<protein>
    <submittedName>
        <fullName evidence="8">Cytochrome c oxidase assembly protein</fullName>
    </submittedName>
</protein>
<feature type="transmembrane region" description="Helical" evidence="6">
    <location>
        <begin position="187"/>
        <end position="203"/>
    </location>
</feature>
<dbReference type="RefSeq" id="WP_248684940.1">
    <property type="nucleotide sequence ID" value="NZ_JALPRY010000036.1"/>
</dbReference>
<accession>A0ABT0IXR4</accession>
<evidence type="ECO:0000256" key="4">
    <source>
        <dbReference type="ARBA" id="ARBA00022989"/>
    </source>
</evidence>
<keyword evidence="9" id="KW-1185">Reference proteome</keyword>
<evidence type="ECO:0000256" key="2">
    <source>
        <dbReference type="ARBA" id="ARBA00022475"/>
    </source>
</evidence>
<reference evidence="8 9" key="1">
    <citation type="submission" date="2022-04" db="EMBL/GenBank/DDBJ databases">
        <title>Rhizobium coralii sp. nov., isolated from coral Turbinaria peltata.</title>
        <authorList>
            <person name="Sun H."/>
        </authorList>
    </citation>
    <scope>NUCLEOTIDE SEQUENCE [LARGE SCALE GENOMIC DNA]</scope>
    <source>
        <strain evidence="8 9">NTR19</strain>
    </source>
</reference>
<keyword evidence="3 6" id="KW-0812">Transmembrane</keyword>
<feature type="chain" id="PRO_5047332178" evidence="7">
    <location>
        <begin position="20"/>
        <end position="297"/>
    </location>
</feature>
<evidence type="ECO:0000256" key="3">
    <source>
        <dbReference type="ARBA" id="ARBA00022692"/>
    </source>
</evidence>
<evidence type="ECO:0000313" key="8">
    <source>
        <dbReference type="EMBL" id="MCK8782676.1"/>
    </source>
</evidence>
<dbReference type="Pfam" id="PF09678">
    <property type="entry name" value="Caa3_CtaG"/>
    <property type="match status" value="1"/>
</dbReference>
<feature type="transmembrane region" description="Helical" evidence="6">
    <location>
        <begin position="35"/>
        <end position="56"/>
    </location>
</feature>
<comment type="caution">
    <text evidence="8">The sequence shown here is derived from an EMBL/GenBank/DDBJ whole genome shotgun (WGS) entry which is preliminary data.</text>
</comment>
<feature type="transmembrane region" description="Helical" evidence="6">
    <location>
        <begin position="215"/>
        <end position="236"/>
    </location>
</feature>
<dbReference type="EMBL" id="JALPRY010000036">
    <property type="protein sequence ID" value="MCK8782676.1"/>
    <property type="molecule type" value="Genomic_DNA"/>
</dbReference>
<keyword evidence="5 6" id="KW-0472">Membrane</keyword>
<organism evidence="8 9">
    <name type="scientific">Neorhizobium turbinariae</name>
    <dbReference type="NCBI Taxonomy" id="2937795"/>
    <lineage>
        <taxon>Bacteria</taxon>
        <taxon>Pseudomonadati</taxon>
        <taxon>Pseudomonadota</taxon>
        <taxon>Alphaproteobacteria</taxon>
        <taxon>Hyphomicrobiales</taxon>
        <taxon>Rhizobiaceae</taxon>
        <taxon>Rhizobium/Agrobacterium group</taxon>
        <taxon>Neorhizobium</taxon>
    </lineage>
</organism>
<feature type="transmembrane region" description="Helical" evidence="6">
    <location>
        <begin position="68"/>
        <end position="84"/>
    </location>
</feature>
<feature type="transmembrane region" description="Helical" evidence="6">
    <location>
        <begin position="104"/>
        <end position="124"/>
    </location>
</feature>
<keyword evidence="7" id="KW-0732">Signal</keyword>
<evidence type="ECO:0000256" key="6">
    <source>
        <dbReference type="SAM" id="Phobius"/>
    </source>
</evidence>